<keyword evidence="3" id="KW-0808">Transferase</keyword>
<evidence type="ECO:0000313" key="7">
    <source>
        <dbReference type="EMBL" id="HGU65024.1"/>
    </source>
</evidence>
<protein>
    <recommendedName>
        <fullName evidence="1">site-specific DNA-methyltransferase (adenine-specific)</fullName>
        <ecNumber evidence="1">2.1.1.72</ecNumber>
    </recommendedName>
</protein>
<evidence type="ECO:0000256" key="3">
    <source>
        <dbReference type="ARBA" id="ARBA00022679"/>
    </source>
</evidence>
<dbReference type="Gene3D" id="3.40.50.150">
    <property type="entry name" value="Vaccinia Virus protein VP39"/>
    <property type="match status" value="1"/>
</dbReference>
<dbReference type="EMBL" id="DTAN01000087">
    <property type="protein sequence ID" value="HGU65024.1"/>
    <property type="molecule type" value="Genomic_DNA"/>
</dbReference>
<dbReference type="AlphaFoldDB" id="A0A7C4HFZ9"/>
<organism evidence="6">
    <name type="scientific">Staphylothermus marinus</name>
    <dbReference type="NCBI Taxonomy" id="2280"/>
    <lineage>
        <taxon>Archaea</taxon>
        <taxon>Thermoproteota</taxon>
        <taxon>Thermoprotei</taxon>
        <taxon>Desulfurococcales</taxon>
        <taxon>Desulfurococcaceae</taxon>
        <taxon>Staphylothermus</taxon>
    </lineage>
</organism>
<evidence type="ECO:0000313" key="6">
    <source>
        <dbReference type="EMBL" id="HGM59008.1"/>
    </source>
</evidence>
<sequence>MVHGYTNSDQIKSSARLAGHENVRLQVSMELIDILRNIVEERFKIKRDLEIGLLRNLLKDKISESIVILMPQEVYVGSEKYRVDAVFGGMIAFDYKSSEREFDRAVKDAESKYLPRLKEVEYFVVTNYDSWRIYRVQRDYGIKLEVIYRGNRKGAVSILKQIITDKVESLKIPPHPASIEVLYTINADKLVKELREVFDSVRESDKVKPLFEAYKKIMKQLYGKAESVKENFYVDLFVRHTLMHMMVMASLASSLELAGDPIDLCSGVLLVSNNNSLDIALPYLNWWKIAYPEMREEYKSKVKNIAEEVVMKARLVDWRLGSGEDVFRELYEFLVEPETRRKIGEYYTPLWIVDLILKEFNLKGKLVMDPFCGSETFLVRAFYKKIYEENEKPENAYEELVGFDINPLAVAIARAELIIAFRRVSGRNPLSPPRIYHTDTFAAWYGRGALELEDPEYTGIMNIVNNYFGVSNIAYKSVFAQMSPLQLLASLSRIEQILSLGIKISSLNNKDFENELRNYLLKNLREEDLLEQVFKDIVCKTDFVRKLSALIK</sequence>
<dbReference type="PANTHER" id="PTHR33841">
    <property type="entry name" value="DNA METHYLTRANSFERASE YEEA-RELATED"/>
    <property type="match status" value="1"/>
</dbReference>
<dbReference type="PANTHER" id="PTHR33841:SF1">
    <property type="entry name" value="DNA METHYLTRANSFERASE A"/>
    <property type="match status" value="1"/>
</dbReference>
<dbReference type="GO" id="GO:0032259">
    <property type="term" value="P:methylation"/>
    <property type="evidence" value="ECO:0007669"/>
    <property type="project" value="UniProtKB-KW"/>
</dbReference>
<dbReference type="InterPro" id="IPR003356">
    <property type="entry name" value="DNA_methylase_A-5"/>
</dbReference>
<gene>
    <name evidence="7" type="ORF">ENT92_02250</name>
    <name evidence="6" type="ORF">ENU14_05440</name>
</gene>
<evidence type="ECO:0000256" key="1">
    <source>
        <dbReference type="ARBA" id="ARBA00011900"/>
    </source>
</evidence>
<evidence type="ECO:0000256" key="4">
    <source>
        <dbReference type="ARBA" id="ARBA00047942"/>
    </source>
</evidence>
<dbReference type="GO" id="GO:0003677">
    <property type="term" value="F:DNA binding"/>
    <property type="evidence" value="ECO:0007669"/>
    <property type="project" value="InterPro"/>
</dbReference>
<dbReference type="SUPFAM" id="SSF53335">
    <property type="entry name" value="S-adenosyl-L-methionine-dependent methyltransferases"/>
    <property type="match status" value="1"/>
</dbReference>
<comment type="catalytic activity">
    <reaction evidence="4">
        <text>a 2'-deoxyadenosine in DNA + S-adenosyl-L-methionine = an N(6)-methyl-2'-deoxyadenosine in DNA + S-adenosyl-L-homocysteine + H(+)</text>
        <dbReference type="Rhea" id="RHEA:15197"/>
        <dbReference type="Rhea" id="RHEA-COMP:12418"/>
        <dbReference type="Rhea" id="RHEA-COMP:12419"/>
        <dbReference type="ChEBI" id="CHEBI:15378"/>
        <dbReference type="ChEBI" id="CHEBI:57856"/>
        <dbReference type="ChEBI" id="CHEBI:59789"/>
        <dbReference type="ChEBI" id="CHEBI:90615"/>
        <dbReference type="ChEBI" id="CHEBI:90616"/>
        <dbReference type="EC" id="2.1.1.72"/>
    </reaction>
</comment>
<comment type="caution">
    <text evidence="6">The sequence shown here is derived from an EMBL/GenBank/DDBJ whole genome shotgun (WGS) entry which is preliminary data.</text>
</comment>
<dbReference type="InterPro" id="IPR050953">
    <property type="entry name" value="N4_N6_ade-DNA_methylase"/>
</dbReference>
<dbReference type="GO" id="GO:0008170">
    <property type="term" value="F:N-methyltransferase activity"/>
    <property type="evidence" value="ECO:0007669"/>
    <property type="project" value="InterPro"/>
</dbReference>
<evidence type="ECO:0000256" key="2">
    <source>
        <dbReference type="ARBA" id="ARBA00022603"/>
    </source>
</evidence>
<feature type="domain" description="DNA methylase adenine-specific" evidence="5">
    <location>
        <begin position="324"/>
        <end position="419"/>
    </location>
</feature>
<dbReference type="EMBL" id="DTBJ01000044">
    <property type="protein sequence ID" value="HGM59008.1"/>
    <property type="molecule type" value="Genomic_DNA"/>
</dbReference>
<proteinExistence type="predicted"/>
<dbReference type="GO" id="GO:0009007">
    <property type="term" value="F:site-specific DNA-methyltransferase (adenine-specific) activity"/>
    <property type="evidence" value="ECO:0007669"/>
    <property type="project" value="UniProtKB-EC"/>
</dbReference>
<evidence type="ECO:0000259" key="5">
    <source>
        <dbReference type="Pfam" id="PF02384"/>
    </source>
</evidence>
<dbReference type="InterPro" id="IPR029063">
    <property type="entry name" value="SAM-dependent_MTases_sf"/>
</dbReference>
<dbReference type="Pfam" id="PF02384">
    <property type="entry name" value="N6_Mtase"/>
    <property type="match status" value="1"/>
</dbReference>
<accession>A0A7C4HFZ9</accession>
<keyword evidence="2" id="KW-0489">Methyltransferase</keyword>
<reference evidence="6" key="1">
    <citation type="journal article" date="2020" name="mSystems">
        <title>Genome- and Community-Level Interaction Insights into Carbon Utilization and Element Cycling Functions of Hydrothermarchaeota in Hydrothermal Sediment.</title>
        <authorList>
            <person name="Zhou Z."/>
            <person name="Liu Y."/>
            <person name="Xu W."/>
            <person name="Pan J."/>
            <person name="Luo Z.H."/>
            <person name="Li M."/>
        </authorList>
    </citation>
    <scope>NUCLEOTIDE SEQUENCE [LARGE SCALE GENOMIC DNA]</scope>
    <source>
        <strain evidence="7">SpSt-622</strain>
        <strain evidence="6">SpSt-642</strain>
    </source>
</reference>
<name>A0A7C4HFZ9_STAMA</name>
<dbReference type="EC" id="2.1.1.72" evidence="1"/>